<dbReference type="AlphaFoldDB" id="A0AAV3ZWP5"/>
<organism evidence="2 3">
    <name type="scientific">Plakobranchus ocellatus</name>
    <dbReference type="NCBI Taxonomy" id="259542"/>
    <lineage>
        <taxon>Eukaryota</taxon>
        <taxon>Metazoa</taxon>
        <taxon>Spiralia</taxon>
        <taxon>Lophotrochozoa</taxon>
        <taxon>Mollusca</taxon>
        <taxon>Gastropoda</taxon>
        <taxon>Heterobranchia</taxon>
        <taxon>Euthyneura</taxon>
        <taxon>Panpulmonata</taxon>
        <taxon>Sacoglossa</taxon>
        <taxon>Placobranchoidea</taxon>
        <taxon>Plakobranchidae</taxon>
        <taxon>Plakobranchus</taxon>
    </lineage>
</organism>
<keyword evidence="3" id="KW-1185">Reference proteome</keyword>
<feature type="region of interest" description="Disordered" evidence="1">
    <location>
        <begin position="1"/>
        <end position="30"/>
    </location>
</feature>
<proteinExistence type="predicted"/>
<feature type="compositionally biased region" description="Acidic residues" evidence="1">
    <location>
        <begin position="105"/>
        <end position="114"/>
    </location>
</feature>
<dbReference type="Proteomes" id="UP000735302">
    <property type="component" value="Unassembled WGS sequence"/>
</dbReference>
<feature type="compositionally biased region" description="Polar residues" evidence="1">
    <location>
        <begin position="1"/>
        <end position="11"/>
    </location>
</feature>
<sequence length="125" mass="14175">MAASELKSTAMNEECLSDLEQKSTDSDDSMDVPLVRLVELQKEVEIKHKGYHRDETIYSPKDGFTKLVTEKSQSPTKRKSALAANTAWESSEKEELGPEYWSDLSLDDSDEDPDFSPPNKKRTNF</sequence>
<feature type="region of interest" description="Disordered" evidence="1">
    <location>
        <begin position="68"/>
        <end position="125"/>
    </location>
</feature>
<evidence type="ECO:0000313" key="2">
    <source>
        <dbReference type="EMBL" id="GFN99511.1"/>
    </source>
</evidence>
<accession>A0AAV3ZWP5</accession>
<name>A0AAV3ZWP5_9GAST</name>
<comment type="caution">
    <text evidence="2">The sequence shown here is derived from an EMBL/GenBank/DDBJ whole genome shotgun (WGS) entry which is preliminary data.</text>
</comment>
<reference evidence="2 3" key="1">
    <citation type="journal article" date="2021" name="Elife">
        <title>Chloroplast acquisition without the gene transfer in kleptoplastic sea slugs, Plakobranchus ocellatus.</title>
        <authorList>
            <person name="Maeda T."/>
            <person name="Takahashi S."/>
            <person name="Yoshida T."/>
            <person name="Shimamura S."/>
            <person name="Takaki Y."/>
            <person name="Nagai Y."/>
            <person name="Toyoda A."/>
            <person name="Suzuki Y."/>
            <person name="Arimoto A."/>
            <person name="Ishii H."/>
            <person name="Satoh N."/>
            <person name="Nishiyama T."/>
            <person name="Hasebe M."/>
            <person name="Maruyama T."/>
            <person name="Minagawa J."/>
            <person name="Obokata J."/>
            <person name="Shigenobu S."/>
        </authorList>
    </citation>
    <scope>NUCLEOTIDE SEQUENCE [LARGE SCALE GENOMIC DNA]</scope>
</reference>
<dbReference type="EMBL" id="BLXT01003003">
    <property type="protein sequence ID" value="GFN99511.1"/>
    <property type="molecule type" value="Genomic_DNA"/>
</dbReference>
<protein>
    <submittedName>
        <fullName evidence="2">Uncharacterized protein</fullName>
    </submittedName>
</protein>
<evidence type="ECO:0000313" key="3">
    <source>
        <dbReference type="Proteomes" id="UP000735302"/>
    </source>
</evidence>
<gene>
    <name evidence="2" type="ORF">PoB_002601700</name>
</gene>
<evidence type="ECO:0000256" key="1">
    <source>
        <dbReference type="SAM" id="MobiDB-lite"/>
    </source>
</evidence>